<proteinExistence type="predicted"/>
<protein>
    <recommendedName>
        <fullName evidence="3">Peptidase A2 domain-containing protein</fullName>
    </recommendedName>
</protein>
<gene>
    <name evidence="4" type="primary">AUGUSTUS-3.0.2_33284</name>
    <name evidence="4" type="ORF">TcasGA2_TC033284</name>
</gene>
<dbReference type="PROSITE" id="PS00141">
    <property type="entry name" value="ASP_PROTEASE"/>
    <property type="match status" value="1"/>
</dbReference>
<evidence type="ECO:0000259" key="3">
    <source>
        <dbReference type="PROSITE" id="PS50175"/>
    </source>
</evidence>
<dbReference type="GO" id="GO:0004190">
    <property type="term" value="F:aspartic-type endopeptidase activity"/>
    <property type="evidence" value="ECO:0007669"/>
    <property type="project" value="InterPro"/>
</dbReference>
<dbReference type="EMBL" id="KQ972834">
    <property type="protein sequence ID" value="KXZ75769.1"/>
    <property type="molecule type" value="Genomic_DNA"/>
</dbReference>
<feature type="region of interest" description="Disordered" evidence="2">
    <location>
        <begin position="228"/>
        <end position="267"/>
    </location>
</feature>
<dbReference type="InterPro" id="IPR001969">
    <property type="entry name" value="Aspartic_peptidase_AS"/>
</dbReference>
<reference evidence="4 5" key="1">
    <citation type="journal article" date="2008" name="Nature">
        <title>The genome of the model beetle and pest Tribolium castaneum.</title>
        <authorList>
            <consortium name="Tribolium Genome Sequencing Consortium"/>
            <person name="Richards S."/>
            <person name="Gibbs R.A."/>
            <person name="Weinstock G.M."/>
            <person name="Brown S.J."/>
            <person name="Denell R."/>
            <person name="Beeman R.W."/>
            <person name="Gibbs R."/>
            <person name="Beeman R.W."/>
            <person name="Brown S.J."/>
            <person name="Bucher G."/>
            <person name="Friedrich M."/>
            <person name="Grimmelikhuijzen C.J."/>
            <person name="Klingler M."/>
            <person name="Lorenzen M."/>
            <person name="Richards S."/>
            <person name="Roth S."/>
            <person name="Schroder R."/>
            <person name="Tautz D."/>
            <person name="Zdobnov E.M."/>
            <person name="Muzny D."/>
            <person name="Gibbs R.A."/>
            <person name="Weinstock G.M."/>
            <person name="Attaway T."/>
            <person name="Bell S."/>
            <person name="Buhay C.J."/>
            <person name="Chandrabose M.N."/>
            <person name="Chavez D."/>
            <person name="Clerk-Blankenburg K.P."/>
            <person name="Cree A."/>
            <person name="Dao M."/>
            <person name="Davis C."/>
            <person name="Chacko J."/>
            <person name="Dinh H."/>
            <person name="Dugan-Rocha S."/>
            <person name="Fowler G."/>
            <person name="Garner T.T."/>
            <person name="Garnes J."/>
            <person name="Gnirke A."/>
            <person name="Hawes A."/>
            <person name="Hernandez J."/>
            <person name="Hines S."/>
            <person name="Holder M."/>
            <person name="Hume J."/>
            <person name="Jhangiani S.N."/>
            <person name="Joshi V."/>
            <person name="Khan Z.M."/>
            <person name="Jackson L."/>
            <person name="Kovar C."/>
            <person name="Kowis A."/>
            <person name="Lee S."/>
            <person name="Lewis L.R."/>
            <person name="Margolis J."/>
            <person name="Morgan M."/>
            <person name="Nazareth L.V."/>
            <person name="Nguyen N."/>
            <person name="Okwuonu G."/>
            <person name="Parker D."/>
            <person name="Richards S."/>
            <person name="Ruiz S.J."/>
            <person name="Santibanez J."/>
            <person name="Savard J."/>
            <person name="Scherer S.E."/>
            <person name="Schneider B."/>
            <person name="Sodergren E."/>
            <person name="Tautz D."/>
            <person name="Vattahil S."/>
            <person name="Villasana D."/>
            <person name="White C.S."/>
            <person name="Wright R."/>
            <person name="Park Y."/>
            <person name="Beeman R.W."/>
            <person name="Lord J."/>
            <person name="Oppert B."/>
            <person name="Lorenzen M."/>
            <person name="Brown S."/>
            <person name="Wang L."/>
            <person name="Savard J."/>
            <person name="Tautz D."/>
            <person name="Richards S."/>
            <person name="Weinstock G."/>
            <person name="Gibbs R.A."/>
            <person name="Liu Y."/>
            <person name="Worley K."/>
            <person name="Weinstock G."/>
            <person name="Elsik C.G."/>
            <person name="Reese J.T."/>
            <person name="Elhaik E."/>
            <person name="Landan G."/>
            <person name="Graur D."/>
            <person name="Arensburger P."/>
            <person name="Atkinson P."/>
            <person name="Beeman R.W."/>
            <person name="Beidler J."/>
            <person name="Brown S.J."/>
            <person name="Demuth J.P."/>
            <person name="Drury D.W."/>
            <person name="Du Y.Z."/>
            <person name="Fujiwara H."/>
            <person name="Lorenzen M."/>
            <person name="Maselli V."/>
            <person name="Osanai M."/>
            <person name="Park Y."/>
            <person name="Robertson H.M."/>
            <person name="Tu Z."/>
            <person name="Wang J.J."/>
            <person name="Wang S."/>
            <person name="Richards S."/>
            <person name="Song H."/>
            <person name="Zhang L."/>
            <person name="Sodergren E."/>
            <person name="Werner D."/>
            <person name="Stanke M."/>
            <person name="Morgenstern B."/>
            <person name="Solovyev V."/>
            <person name="Kosarev P."/>
            <person name="Brown G."/>
            <person name="Chen H.C."/>
            <person name="Ermolaeva O."/>
            <person name="Hlavina W."/>
            <person name="Kapustin Y."/>
            <person name="Kiryutin B."/>
            <person name="Kitts P."/>
            <person name="Maglott D."/>
            <person name="Pruitt K."/>
            <person name="Sapojnikov V."/>
            <person name="Souvorov A."/>
            <person name="Mackey A.J."/>
            <person name="Waterhouse R.M."/>
            <person name="Wyder S."/>
            <person name="Zdobnov E.M."/>
            <person name="Zdobnov E.M."/>
            <person name="Wyder S."/>
            <person name="Kriventseva E.V."/>
            <person name="Kadowaki T."/>
            <person name="Bork P."/>
            <person name="Aranda M."/>
            <person name="Bao R."/>
            <person name="Beermann A."/>
            <person name="Berns N."/>
            <person name="Bolognesi R."/>
            <person name="Bonneton F."/>
            <person name="Bopp D."/>
            <person name="Brown S.J."/>
            <person name="Bucher G."/>
            <person name="Butts T."/>
            <person name="Chaumot A."/>
            <person name="Denell R.E."/>
            <person name="Ferrier D.E."/>
            <person name="Friedrich M."/>
            <person name="Gordon C.M."/>
            <person name="Jindra M."/>
            <person name="Klingler M."/>
            <person name="Lan Q."/>
            <person name="Lattorff H.M."/>
            <person name="Laudet V."/>
            <person name="von Levetsow C."/>
            <person name="Liu Z."/>
            <person name="Lutz R."/>
            <person name="Lynch J.A."/>
            <person name="da Fonseca R.N."/>
            <person name="Posnien N."/>
            <person name="Reuter R."/>
            <person name="Roth S."/>
            <person name="Savard J."/>
            <person name="Schinko J.B."/>
            <person name="Schmitt C."/>
            <person name="Schoppmeier M."/>
            <person name="Schroder R."/>
            <person name="Shippy T.D."/>
            <person name="Simonnet F."/>
            <person name="Marques-Souza H."/>
            <person name="Tautz D."/>
            <person name="Tomoyasu Y."/>
            <person name="Trauner J."/>
            <person name="Van der Zee M."/>
            <person name="Vervoort M."/>
            <person name="Wittkopp N."/>
            <person name="Wimmer E.A."/>
            <person name="Yang X."/>
            <person name="Jones A.K."/>
            <person name="Sattelle D.B."/>
            <person name="Ebert P.R."/>
            <person name="Nelson D."/>
            <person name="Scott J.G."/>
            <person name="Beeman R.W."/>
            <person name="Muthukrishnan S."/>
            <person name="Kramer K.J."/>
            <person name="Arakane Y."/>
            <person name="Beeman R.W."/>
            <person name="Zhu Q."/>
            <person name="Hogenkamp D."/>
            <person name="Dixit R."/>
            <person name="Oppert B."/>
            <person name="Jiang H."/>
            <person name="Zou Z."/>
            <person name="Marshall J."/>
            <person name="Elpidina E."/>
            <person name="Vinokurov K."/>
            <person name="Oppert C."/>
            <person name="Zou Z."/>
            <person name="Evans J."/>
            <person name="Lu Z."/>
            <person name="Zhao P."/>
            <person name="Sumathipala N."/>
            <person name="Altincicek B."/>
            <person name="Vilcinskas A."/>
            <person name="Williams M."/>
            <person name="Hultmark D."/>
            <person name="Hetru C."/>
            <person name="Jiang H."/>
            <person name="Grimmelikhuijzen C.J."/>
            <person name="Hauser F."/>
            <person name="Cazzamali G."/>
            <person name="Williamson M."/>
            <person name="Park Y."/>
            <person name="Li B."/>
            <person name="Tanaka Y."/>
            <person name="Predel R."/>
            <person name="Neupert S."/>
            <person name="Schachtner J."/>
            <person name="Verleyen P."/>
            <person name="Raible F."/>
            <person name="Bork P."/>
            <person name="Friedrich M."/>
            <person name="Walden K.K."/>
            <person name="Robertson H.M."/>
            <person name="Angeli S."/>
            <person name="Foret S."/>
            <person name="Bucher G."/>
            <person name="Schuetz S."/>
            <person name="Maleszka R."/>
            <person name="Wimmer E.A."/>
            <person name="Beeman R.W."/>
            <person name="Lorenzen M."/>
            <person name="Tomoyasu Y."/>
            <person name="Miller S.C."/>
            <person name="Grossmann D."/>
            <person name="Bucher G."/>
        </authorList>
    </citation>
    <scope>NUCLEOTIDE SEQUENCE [LARGE SCALE GENOMIC DNA]</scope>
    <source>
        <strain evidence="4 5">Georgia GA2</strain>
    </source>
</reference>
<dbReference type="Pfam" id="PF13975">
    <property type="entry name" value="gag-asp_proteas"/>
    <property type="match status" value="1"/>
</dbReference>
<dbReference type="AlphaFoldDB" id="A0A139W901"/>
<dbReference type="PANTHER" id="PTHR33223">
    <property type="entry name" value="CCHC-TYPE DOMAIN-CONTAINING PROTEIN"/>
    <property type="match status" value="1"/>
</dbReference>
<dbReference type="InParanoid" id="A0A139W901"/>
<evidence type="ECO:0000313" key="4">
    <source>
        <dbReference type="EMBL" id="KXZ75769.1"/>
    </source>
</evidence>
<organism evidence="4 5">
    <name type="scientific">Tribolium castaneum</name>
    <name type="common">Red flour beetle</name>
    <dbReference type="NCBI Taxonomy" id="7070"/>
    <lineage>
        <taxon>Eukaryota</taxon>
        <taxon>Metazoa</taxon>
        <taxon>Ecdysozoa</taxon>
        <taxon>Arthropoda</taxon>
        <taxon>Hexapoda</taxon>
        <taxon>Insecta</taxon>
        <taxon>Pterygota</taxon>
        <taxon>Neoptera</taxon>
        <taxon>Endopterygota</taxon>
        <taxon>Coleoptera</taxon>
        <taxon>Polyphaga</taxon>
        <taxon>Cucujiformia</taxon>
        <taxon>Tenebrionidae</taxon>
        <taxon>Tenebrionidae incertae sedis</taxon>
        <taxon>Tribolium</taxon>
    </lineage>
</organism>
<sequence length="545" mass="61821">MLSSKFNSISLNIEGTIVKALIDTGSDISLVKYSELNSNQRQRITESDLILRDVQGTTIKNIGKVKLTVKIGKTKRAIHQFIAVGNEMRFRGTLLLGLDFLHRFEVFICWSEKTVKLLNQEIQLETEEDEIRLIEKEDASKKIEASHLQVVQKEEKEKSLITNESEGQGDFPGEVEQPDEGKHPQSHTGPKAGRIDPKETSWKEVVTVMTESILRVIRTLRQGELARRIPSSARRRGIKTEKRKNNAYTMPDNPPPPPPPPGNQLRNALGLSTAATQLIPNYSGEDSVRTFLSYVEDVSELEGWNEVQKVKVARLKLQGPARRLVEWNEELKSPACTWIQLKNALIQRFEKKVMPVEQLHRFRSCTQREGESVTEFAERLQMLGAATMKKTADPNRNEWIRAQLLEECLVQFLEGLNTAIQYKVVQKEEKEKSLITNESEGQGDFPGEVEQPDEGKHPQSHTSPKAGRIDPKETFMEGNCNTEDGEHSQSHTDPTAGGIGPQNTVISSQEMNINRKEGKQCVYVEDGRKKRNEKRNGRRWYHQSG</sequence>
<feature type="region of interest" description="Disordered" evidence="2">
    <location>
        <begin position="148"/>
        <end position="198"/>
    </location>
</feature>
<feature type="compositionally biased region" description="Pro residues" evidence="2">
    <location>
        <begin position="252"/>
        <end position="262"/>
    </location>
</feature>
<dbReference type="Proteomes" id="UP000007266">
    <property type="component" value="Unassembled WGS sequence"/>
</dbReference>
<keyword evidence="1" id="KW-0378">Hydrolase</keyword>
<dbReference type="GO" id="GO:0006508">
    <property type="term" value="P:proteolysis"/>
    <property type="evidence" value="ECO:0007669"/>
    <property type="project" value="InterPro"/>
</dbReference>
<feature type="region of interest" description="Disordered" evidence="2">
    <location>
        <begin position="433"/>
        <end position="505"/>
    </location>
</feature>
<feature type="domain" description="Peptidase A2" evidence="3">
    <location>
        <begin position="18"/>
        <end position="63"/>
    </location>
</feature>
<dbReference type="InterPro" id="IPR021109">
    <property type="entry name" value="Peptidase_aspartic_dom_sf"/>
</dbReference>
<evidence type="ECO:0000313" key="5">
    <source>
        <dbReference type="Proteomes" id="UP000007266"/>
    </source>
</evidence>
<dbReference type="InterPro" id="IPR005162">
    <property type="entry name" value="Retrotrans_gag_dom"/>
</dbReference>
<keyword evidence="5" id="KW-1185">Reference proteome</keyword>
<dbReference type="PROSITE" id="PS50175">
    <property type="entry name" value="ASP_PROT_RETROV"/>
    <property type="match status" value="1"/>
</dbReference>
<dbReference type="SUPFAM" id="SSF50630">
    <property type="entry name" value="Acid proteases"/>
    <property type="match status" value="1"/>
</dbReference>
<dbReference type="CDD" id="cd00303">
    <property type="entry name" value="retropepsin_like"/>
    <property type="match status" value="1"/>
</dbReference>
<dbReference type="InterPro" id="IPR001995">
    <property type="entry name" value="Peptidase_A2_cat"/>
</dbReference>
<reference evidence="4 5" key="2">
    <citation type="journal article" date="2010" name="Nucleic Acids Res.">
        <title>BeetleBase in 2010: revisions to provide comprehensive genomic information for Tribolium castaneum.</title>
        <authorList>
            <person name="Kim H.S."/>
            <person name="Murphy T."/>
            <person name="Xia J."/>
            <person name="Caragea D."/>
            <person name="Park Y."/>
            <person name="Beeman R.W."/>
            <person name="Lorenzen M.D."/>
            <person name="Butcher S."/>
            <person name="Manak J.R."/>
            <person name="Brown S.J."/>
        </authorList>
    </citation>
    <scope>NUCLEOTIDE SEQUENCE [LARGE SCALE GENOMIC DNA]</scope>
    <source>
        <strain evidence="4 5">Georgia GA2</strain>
    </source>
</reference>
<accession>A0A139W901</accession>
<dbReference type="Gene3D" id="2.40.70.10">
    <property type="entry name" value="Acid Proteases"/>
    <property type="match status" value="1"/>
</dbReference>
<evidence type="ECO:0000256" key="1">
    <source>
        <dbReference type="ARBA" id="ARBA00022801"/>
    </source>
</evidence>
<dbReference type="PANTHER" id="PTHR33223:SF6">
    <property type="entry name" value="CCHC-TYPE DOMAIN-CONTAINING PROTEIN"/>
    <property type="match status" value="1"/>
</dbReference>
<dbReference type="Pfam" id="PF03732">
    <property type="entry name" value="Retrotrans_gag"/>
    <property type="match status" value="1"/>
</dbReference>
<evidence type="ECO:0000256" key="2">
    <source>
        <dbReference type="SAM" id="MobiDB-lite"/>
    </source>
</evidence>
<name>A0A139W901_TRICA</name>